<reference evidence="2" key="1">
    <citation type="submission" date="2019-08" db="EMBL/GenBank/DDBJ databases">
        <authorList>
            <person name="Kucharzyk K."/>
            <person name="Murdoch R.W."/>
            <person name="Higgins S."/>
            <person name="Loffler F."/>
        </authorList>
    </citation>
    <scope>NUCLEOTIDE SEQUENCE</scope>
</reference>
<feature type="compositionally biased region" description="Basic and acidic residues" evidence="1">
    <location>
        <begin position="212"/>
        <end position="221"/>
    </location>
</feature>
<feature type="region of interest" description="Disordered" evidence="1">
    <location>
        <begin position="36"/>
        <end position="144"/>
    </location>
</feature>
<gene>
    <name evidence="2" type="ORF">SDC9_107728</name>
</gene>
<comment type="caution">
    <text evidence="2">The sequence shown here is derived from an EMBL/GenBank/DDBJ whole genome shotgun (WGS) entry which is preliminary data.</text>
</comment>
<sequence length="234" mass="26900">MVAVDAARMHALGARGLHEIHLRHFQHGRARHAHIHGHVEQRQRDRRHQQMQKDVPGQRHAAQISAHGEEAKARQPAQMHGEQQHRHHRQPIKRRGIEHQGQRGDGAVHPGARLAAGPRTQRHAQNQRQHERAARQQQRGGKALQNQIDHRLLLAIREAQVELNHLAQISHELHGQRLIEPELRAQLGDKLLVRSTGLARQHRHRITGRCADQQEVHRGDHQYGNQPLNHALEH</sequence>
<protein>
    <submittedName>
        <fullName evidence="2">Uncharacterized protein</fullName>
    </submittedName>
</protein>
<evidence type="ECO:0000313" key="2">
    <source>
        <dbReference type="EMBL" id="MPM60874.1"/>
    </source>
</evidence>
<dbReference type="EMBL" id="VSSQ01018032">
    <property type="protein sequence ID" value="MPM60874.1"/>
    <property type="molecule type" value="Genomic_DNA"/>
</dbReference>
<dbReference type="AlphaFoldDB" id="A0A645BGK6"/>
<feature type="region of interest" description="Disordered" evidence="1">
    <location>
        <begin position="211"/>
        <end position="234"/>
    </location>
</feature>
<organism evidence="2">
    <name type="scientific">bioreactor metagenome</name>
    <dbReference type="NCBI Taxonomy" id="1076179"/>
    <lineage>
        <taxon>unclassified sequences</taxon>
        <taxon>metagenomes</taxon>
        <taxon>ecological metagenomes</taxon>
    </lineage>
</organism>
<evidence type="ECO:0000256" key="1">
    <source>
        <dbReference type="SAM" id="MobiDB-lite"/>
    </source>
</evidence>
<feature type="compositionally biased region" description="Basic residues" evidence="1">
    <location>
        <begin position="85"/>
        <end position="94"/>
    </location>
</feature>
<accession>A0A645BGK6</accession>
<name>A0A645BGK6_9ZZZZ</name>
<proteinExistence type="predicted"/>